<evidence type="ECO:0000313" key="9">
    <source>
        <dbReference type="EMBL" id="HGK63363.1"/>
    </source>
</evidence>
<dbReference type="Gene3D" id="1.20.58.110">
    <property type="entry name" value="Ribosomal protein S20"/>
    <property type="match status" value="1"/>
</dbReference>
<dbReference type="GO" id="GO:0003735">
    <property type="term" value="F:structural constituent of ribosome"/>
    <property type="evidence" value="ECO:0007669"/>
    <property type="project" value="InterPro"/>
</dbReference>
<dbReference type="EMBL" id="DTDR01000055">
    <property type="protein sequence ID" value="HGK63363.1"/>
    <property type="molecule type" value="Genomic_DNA"/>
</dbReference>
<proteinExistence type="inferred from homology"/>
<evidence type="ECO:0000256" key="1">
    <source>
        <dbReference type="ARBA" id="ARBA00007634"/>
    </source>
</evidence>
<dbReference type="Pfam" id="PF01649">
    <property type="entry name" value="Ribosomal_S20p"/>
    <property type="match status" value="1"/>
</dbReference>
<keyword evidence="8" id="KW-0175">Coiled coil</keyword>
<reference evidence="9" key="1">
    <citation type="journal article" date="2020" name="mSystems">
        <title>Genome- and Community-Level Interaction Insights into Carbon Utilization and Element Cycling Functions of Hydrothermarchaeota in Hydrothermal Sediment.</title>
        <authorList>
            <person name="Zhou Z."/>
            <person name="Liu Y."/>
            <person name="Xu W."/>
            <person name="Pan J."/>
            <person name="Luo Z.H."/>
            <person name="Li M."/>
        </authorList>
    </citation>
    <scope>NUCLEOTIDE SEQUENCE [LARGE SCALE GENOMIC DNA]</scope>
    <source>
        <strain evidence="9">SpSt-697</strain>
    </source>
</reference>
<dbReference type="PANTHER" id="PTHR33398:SF1">
    <property type="entry name" value="SMALL RIBOSOMAL SUBUNIT PROTEIN BS20C"/>
    <property type="match status" value="1"/>
</dbReference>
<feature type="coiled-coil region" evidence="8">
    <location>
        <begin position="10"/>
        <end position="47"/>
    </location>
</feature>
<evidence type="ECO:0000256" key="3">
    <source>
        <dbReference type="ARBA" id="ARBA00022884"/>
    </source>
</evidence>
<dbReference type="InterPro" id="IPR002583">
    <property type="entry name" value="Ribosomal_bS20"/>
</dbReference>
<keyword evidence="5 7" id="KW-0687">Ribonucleoprotein</keyword>
<dbReference type="GO" id="GO:0006412">
    <property type="term" value="P:translation"/>
    <property type="evidence" value="ECO:0007669"/>
    <property type="project" value="UniProtKB-UniRule"/>
</dbReference>
<comment type="caution">
    <text evidence="9">The sequence shown here is derived from an EMBL/GenBank/DDBJ whole genome shotgun (WGS) entry which is preliminary data.</text>
</comment>
<comment type="function">
    <text evidence="7">Binds directly to 16S ribosomal RNA.</text>
</comment>
<evidence type="ECO:0000256" key="7">
    <source>
        <dbReference type="HAMAP-Rule" id="MF_00500"/>
    </source>
</evidence>
<dbReference type="HAMAP" id="MF_00500">
    <property type="entry name" value="Ribosomal_bS20"/>
    <property type="match status" value="1"/>
</dbReference>
<protein>
    <recommendedName>
        <fullName evidence="6 7">Small ribosomal subunit protein bS20</fullName>
    </recommendedName>
</protein>
<name>A0A7V4E423_UNCW3</name>
<dbReference type="PANTHER" id="PTHR33398">
    <property type="entry name" value="30S RIBOSOMAL PROTEIN S20"/>
    <property type="match status" value="1"/>
</dbReference>
<keyword evidence="3 7" id="KW-0694">RNA-binding</keyword>
<keyword evidence="4 7" id="KW-0689">Ribosomal protein</keyword>
<dbReference type="InterPro" id="IPR036510">
    <property type="entry name" value="Ribosomal_bS20_sf"/>
</dbReference>
<dbReference type="GO" id="GO:0005829">
    <property type="term" value="C:cytosol"/>
    <property type="evidence" value="ECO:0007669"/>
    <property type="project" value="TreeGrafter"/>
</dbReference>
<evidence type="ECO:0000256" key="5">
    <source>
        <dbReference type="ARBA" id="ARBA00023274"/>
    </source>
</evidence>
<comment type="similarity">
    <text evidence="1 7">Belongs to the bacterial ribosomal protein bS20 family.</text>
</comment>
<dbReference type="GO" id="GO:0070181">
    <property type="term" value="F:small ribosomal subunit rRNA binding"/>
    <property type="evidence" value="ECO:0007669"/>
    <property type="project" value="TreeGrafter"/>
</dbReference>
<gene>
    <name evidence="7 9" type="primary">rpsT</name>
    <name evidence="9" type="ORF">ENU74_02035</name>
</gene>
<dbReference type="NCBIfam" id="TIGR00029">
    <property type="entry name" value="S20"/>
    <property type="match status" value="1"/>
</dbReference>
<evidence type="ECO:0000256" key="2">
    <source>
        <dbReference type="ARBA" id="ARBA00022730"/>
    </source>
</evidence>
<accession>A0A7V4E423</accession>
<sequence>MAKKKKPSVLKRIRQNKKRYLRNKVRKERLKEAIKELKKTTNKEEALKLFPKVQSIIDKAAKVGIIHKNKAARIKSKLAEYITSLS</sequence>
<evidence type="ECO:0000256" key="8">
    <source>
        <dbReference type="SAM" id="Coils"/>
    </source>
</evidence>
<keyword evidence="2 7" id="KW-0699">rRNA-binding</keyword>
<evidence type="ECO:0000256" key="6">
    <source>
        <dbReference type="ARBA" id="ARBA00035136"/>
    </source>
</evidence>
<dbReference type="SUPFAM" id="SSF46992">
    <property type="entry name" value="Ribosomal protein S20"/>
    <property type="match status" value="1"/>
</dbReference>
<dbReference type="AlphaFoldDB" id="A0A7V4E423"/>
<dbReference type="GO" id="GO:0015935">
    <property type="term" value="C:small ribosomal subunit"/>
    <property type="evidence" value="ECO:0007669"/>
    <property type="project" value="TreeGrafter"/>
</dbReference>
<evidence type="ECO:0000256" key="4">
    <source>
        <dbReference type="ARBA" id="ARBA00022980"/>
    </source>
</evidence>
<organism evidence="9">
    <name type="scientific">candidate division WOR-3 bacterium</name>
    <dbReference type="NCBI Taxonomy" id="2052148"/>
    <lineage>
        <taxon>Bacteria</taxon>
        <taxon>Bacteria division WOR-3</taxon>
    </lineage>
</organism>